<gene>
    <name evidence="1" type="ORF">SCALOS_LOCUS6191</name>
</gene>
<name>A0ACA9MDK7_9GLOM</name>
<evidence type="ECO:0000313" key="2">
    <source>
        <dbReference type="Proteomes" id="UP000789860"/>
    </source>
</evidence>
<keyword evidence="2" id="KW-1185">Reference proteome</keyword>
<reference evidence="1" key="1">
    <citation type="submission" date="2021-06" db="EMBL/GenBank/DDBJ databases">
        <authorList>
            <person name="Kallberg Y."/>
            <person name="Tangrot J."/>
            <person name="Rosling A."/>
        </authorList>
    </citation>
    <scope>NUCLEOTIDE SEQUENCE</scope>
    <source>
        <strain evidence="1">AU212A</strain>
    </source>
</reference>
<evidence type="ECO:0000313" key="1">
    <source>
        <dbReference type="EMBL" id="CAG8580620.1"/>
    </source>
</evidence>
<proteinExistence type="predicted"/>
<sequence length="200" mass="22915">RLAARHQDIADKFMRKYPMLKLDRSTITKTLQKSEQYFYLEESPVIQNRCKNKPPKYSLLETAMTIWVNQASSTGMVLSDELVKLKGCEFGNHLEIPTSSDDNRDQRPEDNELGSEYKNGENFISEGSENDEIPNSEGNEDNQSNFQSRGGTRGRTRGRTRERTRGSTCGSTRRRTRGRTHGRTRGRSRGRTRGRPRGRA</sequence>
<accession>A0ACA9MDK7</accession>
<protein>
    <submittedName>
        <fullName evidence="1">102_t:CDS:1</fullName>
    </submittedName>
</protein>
<dbReference type="Proteomes" id="UP000789860">
    <property type="component" value="Unassembled WGS sequence"/>
</dbReference>
<feature type="non-terminal residue" evidence="1">
    <location>
        <position position="1"/>
    </location>
</feature>
<organism evidence="1 2">
    <name type="scientific">Scutellospora calospora</name>
    <dbReference type="NCBI Taxonomy" id="85575"/>
    <lineage>
        <taxon>Eukaryota</taxon>
        <taxon>Fungi</taxon>
        <taxon>Fungi incertae sedis</taxon>
        <taxon>Mucoromycota</taxon>
        <taxon>Glomeromycotina</taxon>
        <taxon>Glomeromycetes</taxon>
        <taxon>Diversisporales</taxon>
        <taxon>Gigasporaceae</taxon>
        <taxon>Scutellospora</taxon>
    </lineage>
</organism>
<dbReference type="EMBL" id="CAJVPM010011375">
    <property type="protein sequence ID" value="CAG8580620.1"/>
    <property type="molecule type" value="Genomic_DNA"/>
</dbReference>
<comment type="caution">
    <text evidence="1">The sequence shown here is derived from an EMBL/GenBank/DDBJ whole genome shotgun (WGS) entry which is preliminary data.</text>
</comment>